<sequence>MSGVAAQVEWLDLPHLRARRSAKWTLYDRDVLPMPVAEMDCLLAPPVAEALNRAVALGDTGYPSFGRGLQEAFAGFVARRWSWEVDTDQVTLCADVSVGMMAAISALLAPGDAFVIMPPVYPPFFRWGSETGMRTVEVPLLQSDSGYALDLEGIERELRAGAKAVLLCNPHNPVGWVHTRESLTALADLVSGYDAVVLSDEIHAPLTLLGHTFTPYLTVSDAARTHGVAVHAASKAWNLAGLKAALIVSASDAMRDRLSRGLPYETPWHAGQFGYLASEAAYLHGDPWLDALVTDLAAHHEQVRDGLPSGARIAVPAQATFLSWVDASGLDLGQDPAARLLADARLAVGIGREFGAAWGDHIRLNVGTGPQVIAEGLRRLGSTVSRAPAPETPRPHEETR</sequence>
<dbReference type="GO" id="GO:0047804">
    <property type="term" value="F:cysteine-S-conjugate beta-lyase activity"/>
    <property type="evidence" value="ECO:0007669"/>
    <property type="project" value="UniProtKB-EC"/>
</dbReference>
<dbReference type="InterPro" id="IPR015421">
    <property type="entry name" value="PyrdxlP-dep_Trfase_major"/>
</dbReference>
<dbReference type="SUPFAM" id="SSF53383">
    <property type="entry name" value="PLP-dependent transferases"/>
    <property type="match status" value="1"/>
</dbReference>
<organism evidence="8 9">
    <name type="scientific">Arsenicicoccus cauae</name>
    <dbReference type="NCBI Taxonomy" id="2663847"/>
    <lineage>
        <taxon>Bacteria</taxon>
        <taxon>Bacillati</taxon>
        <taxon>Actinomycetota</taxon>
        <taxon>Actinomycetes</taxon>
        <taxon>Micrococcales</taxon>
        <taxon>Intrasporangiaceae</taxon>
        <taxon>Arsenicicoccus</taxon>
    </lineage>
</organism>
<dbReference type="InterPro" id="IPR015424">
    <property type="entry name" value="PyrdxlP-dep_Trfase"/>
</dbReference>
<protein>
    <recommendedName>
        <fullName evidence="2">cysteine-S-conjugate beta-lyase</fullName>
        <ecNumber evidence="2">4.4.1.13</ecNumber>
    </recommendedName>
</protein>
<keyword evidence="3" id="KW-0663">Pyridoxal phosphate</keyword>
<comment type="cofactor">
    <cofactor evidence="1">
        <name>pyridoxal 5'-phosphate</name>
        <dbReference type="ChEBI" id="CHEBI:597326"/>
    </cofactor>
</comment>
<dbReference type="InterPro" id="IPR051798">
    <property type="entry name" value="Class-II_PLP-Dep_Aminotrans"/>
</dbReference>
<gene>
    <name evidence="8" type="ORF">GGG17_07750</name>
</gene>
<evidence type="ECO:0000256" key="2">
    <source>
        <dbReference type="ARBA" id="ARBA00012224"/>
    </source>
</evidence>
<evidence type="ECO:0000256" key="4">
    <source>
        <dbReference type="ARBA" id="ARBA00023239"/>
    </source>
</evidence>
<keyword evidence="9" id="KW-1185">Reference proteome</keyword>
<dbReference type="AlphaFoldDB" id="A0A6I3ID04"/>
<dbReference type="InterPro" id="IPR015422">
    <property type="entry name" value="PyrdxlP-dep_Trfase_small"/>
</dbReference>
<dbReference type="Pfam" id="PF00155">
    <property type="entry name" value="Aminotran_1_2"/>
    <property type="match status" value="1"/>
</dbReference>
<keyword evidence="8" id="KW-0032">Aminotransferase</keyword>
<dbReference type="PANTHER" id="PTHR43525:SF2">
    <property type="entry name" value="CYSTATHIONINE BETA-LYASE-RELATED"/>
    <property type="match status" value="1"/>
</dbReference>
<dbReference type="EMBL" id="WLVL01000028">
    <property type="protein sequence ID" value="MTB71862.1"/>
    <property type="molecule type" value="Genomic_DNA"/>
</dbReference>
<evidence type="ECO:0000256" key="3">
    <source>
        <dbReference type="ARBA" id="ARBA00022898"/>
    </source>
</evidence>
<dbReference type="EC" id="4.4.1.13" evidence="2"/>
<evidence type="ECO:0000256" key="5">
    <source>
        <dbReference type="ARBA" id="ARBA00037974"/>
    </source>
</evidence>
<evidence type="ECO:0000259" key="7">
    <source>
        <dbReference type="Pfam" id="PF00155"/>
    </source>
</evidence>
<dbReference type="InterPro" id="IPR004839">
    <property type="entry name" value="Aminotransferase_I/II_large"/>
</dbReference>
<evidence type="ECO:0000256" key="1">
    <source>
        <dbReference type="ARBA" id="ARBA00001933"/>
    </source>
</evidence>
<reference evidence="8 9" key="1">
    <citation type="submission" date="2019-11" db="EMBL/GenBank/DDBJ databases">
        <title>Whole genome sequencing identifies a novel species of the genus Arsenicicoccus isolated from human blood.</title>
        <authorList>
            <person name="Jeong J.H."/>
            <person name="Kweon O.J."/>
            <person name="Kim H.R."/>
            <person name="Kim T.-H."/>
            <person name="Ha S.-M."/>
            <person name="Lee M.-K."/>
        </authorList>
    </citation>
    <scope>NUCLEOTIDE SEQUENCE [LARGE SCALE GENOMIC DNA]</scope>
    <source>
        <strain evidence="8 9">MKL-02</strain>
    </source>
</reference>
<evidence type="ECO:0000313" key="9">
    <source>
        <dbReference type="Proteomes" id="UP000431092"/>
    </source>
</evidence>
<evidence type="ECO:0000313" key="8">
    <source>
        <dbReference type="EMBL" id="MTB71862.1"/>
    </source>
</evidence>
<keyword evidence="8" id="KW-0808">Transferase</keyword>
<evidence type="ECO:0000256" key="6">
    <source>
        <dbReference type="SAM" id="MobiDB-lite"/>
    </source>
</evidence>
<comment type="similarity">
    <text evidence="5">Belongs to the class-II pyridoxal-phosphate-dependent aminotransferase family. MalY/PatB cystathionine beta-lyase subfamily.</text>
</comment>
<comment type="caution">
    <text evidence="8">The sequence shown here is derived from an EMBL/GenBank/DDBJ whole genome shotgun (WGS) entry which is preliminary data.</text>
</comment>
<keyword evidence="4" id="KW-0456">Lyase</keyword>
<dbReference type="PANTHER" id="PTHR43525">
    <property type="entry name" value="PROTEIN MALY"/>
    <property type="match status" value="1"/>
</dbReference>
<feature type="region of interest" description="Disordered" evidence="6">
    <location>
        <begin position="379"/>
        <end position="400"/>
    </location>
</feature>
<dbReference type="RefSeq" id="WP_154593169.1">
    <property type="nucleotide sequence ID" value="NZ_CP171001.1"/>
</dbReference>
<dbReference type="Proteomes" id="UP000431092">
    <property type="component" value="Unassembled WGS sequence"/>
</dbReference>
<feature type="domain" description="Aminotransferase class I/classII large" evidence="7">
    <location>
        <begin position="47"/>
        <end position="380"/>
    </location>
</feature>
<name>A0A6I3ID04_9MICO</name>
<accession>A0A6I3ID04</accession>
<dbReference type="CDD" id="cd00609">
    <property type="entry name" value="AAT_like"/>
    <property type="match status" value="1"/>
</dbReference>
<dbReference type="GO" id="GO:0008483">
    <property type="term" value="F:transaminase activity"/>
    <property type="evidence" value="ECO:0007669"/>
    <property type="project" value="UniProtKB-KW"/>
</dbReference>
<dbReference type="Gene3D" id="3.40.640.10">
    <property type="entry name" value="Type I PLP-dependent aspartate aminotransferase-like (Major domain)"/>
    <property type="match status" value="1"/>
</dbReference>
<dbReference type="GO" id="GO:0030170">
    <property type="term" value="F:pyridoxal phosphate binding"/>
    <property type="evidence" value="ECO:0007669"/>
    <property type="project" value="InterPro"/>
</dbReference>
<proteinExistence type="inferred from homology"/>
<dbReference type="Gene3D" id="3.90.1150.10">
    <property type="entry name" value="Aspartate Aminotransferase, domain 1"/>
    <property type="match status" value="1"/>
</dbReference>